<dbReference type="AlphaFoldDB" id="A0A175WBP3"/>
<accession>A0A175WBP3</accession>
<evidence type="ECO:0000259" key="2">
    <source>
        <dbReference type="Pfam" id="PF01757"/>
    </source>
</evidence>
<sequence length="533" mass="59711">MTLPSFFSRFNAPDPRYAPVNELESFAGDIGTNSANRDDSSETPARKPDIKGVMILLSGLYRSLLPSFLQPSRQMLKDAEKIEEPRHAPSTSSLDGLRGYAALAVMNYHILYAYQSFVFYGYGLPSSAAKKCARPEDVNNHNLWIHQLPVLRMLYNGTWAISVFFVVSGFALSYKPLKESLNGSSGFTHATRAVASSLLRRPIRLYLPPIIATFITMLAIQLGAYEHGRIVSHNHDLMPVIREPHQARLASIWLQLGHWLGETWRMLNIFWWGDVMNQYDAHLWTISAEFRCSLAVFLILPMYVRIRTVPRRSVMALLILYVYFLDRWDVGLFFAGALIADTAVGRLERRCEEGQLPALTHVPASRTRATIINLSKAVLLALSLLLLSSPDFCISDTPGYQLLGRLTPASDPTPFRFVPNLGGILLVALVAHTAPSNRLVATLLNAKLPQYLGCISYSLYIVHGPLIHTLGYAVFPLFLSIAGREETWRYVVGFMAAYIVVVGAAVWLADIFWRMVDIPCVRLGKGFEKYVCL</sequence>
<evidence type="ECO:0000256" key="1">
    <source>
        <dbReference type="SAM" id="Phobius"/>
    </source>
</evidence>
<name>A0A175WBP3_9PEZI</name>
<feature type="domain" description="Acyltransferase 3" evidence="2">
    <location>
        <begin position="93"/>
        <end position="508"/>
    </location>
</feature>
<proteinExistence type="predicted"/>
<feature type="transmembrane region" description="Helical" evidence="1">
    <location>
        <begin position="153"/>
        <end position="174"/>
    </location>
</feature>
<feature type="transmembrane region" description="Helical" evidence="1">
    <location>
        <begin position="281"/>
        <end position="304"/>
    </location>
</feature>
<evidence type="ECO:0000313" key="3">
    <source>
        <dbReference type="EMBL" id="KXX81086.1"/>
    </source>
</evidence>
<reference evidence="3 4" key="1">
    <citation type="journal article" date="2016" name="Genome Announc.">
        <title>Genome Sequence of Madurella mycetomatis mm55, Isolated from a Human Mycetoma Case in Sudan.</title>
        <authorList>
            <person name="Smit S."/>
            <person name="Derks M.F."/>
            <person name="Bervoets S."/>
            <person name="Fahal A."/>
            <person name="van Leeuwen W."/>
            <person name="van Belkum A."/>
            <person name="van de Sande W.W."/>
        </authorList>
    </citation>
    <scope>NUCLEOTIDE SEQUENCE [LARGE SCALE GENOMIC DNA]</scope>
    <source>
        <strain evidence="4">mm55</strain>
    </source>
</reference>
<evidence type="ECO:0000313" key="4">
    <source>
        <dbReference type="Proteomes" id="UP000078237"/>
    </source>
</evidence>
<dbReference type="InterPro" id="IPR050879">
    <property type="entry name" value="Acyltransferase_3"/>
</dbReference>
<feature type="transmembrane region" description="Helical" evidence="1">
    <location>
        <begin position="316"/>
        <end position="340"/>
    </location>
</feature>
<keyword evidence="4" id="KW-1185">Reference proteome</keyword>
<dbReference type="PANTHER" id="PTHR23028:SF134">
    <property type="entry name" value="PUTATIVE (AFU_ORTHOLOGUE AFUA_4G08520)-RELATED"/>
    <property type="match status" value="1"/>
</dbReference>
<feature type="transmembrane region" description="Helical" evidence="1">
    <location>
        <begin position="490"/>
        <end position="509"/>
    </location>
</feature>
<organism evidence="3 4">
    <name type="scientific">Madurella mycetomatis</name>
    <dbReference type="NCBI Taxonomy" id="100816"/>
    <lineage>
        <taxon>Eukaryota</taxon>
        <taxon>Fungi</taxon>
        <taxon>Dikarya</taxon>
        <taxon>Ascomycota</taxon>
        <taxon>Pezizomycotina</taxon>
        <taxon>Sordariomycetes</taxon>
        <taxon>Sordariomycetidae</taxon>
        <taxon>Sordariales</taxon>
        <taxon>Sordariales incertae sedis</taxon>
        <taxon>Madurella</taxon>
    </lineage>
</organism>
<dbReference type="OrthoDB" id="5819582at2759"/>
<keyword evidence="1" id="KW-1133">Transmembrane helix</keyword>
<dbReference type="STRING" id="100816.A0A175WBP3"/>
<keyword evidence="1" id="KW-0812">Transmembrane</keyword>
<feature type="transmembrane region" description="Helical" evidence="1">
    <location>
        <begin position="206"/>
        <end position="225"/>
    </location>
</feature>
<dbReference type="PANTHER" id="PTHR23028">
    <property type="entry name" value="ACETYLTRANSFERASE"/>
    <property type="match status" value="1"/>
</dbReference>
<dbReference type="GO" id="GO:0016747">
    <property type="term" value="F:acyltransferase activity, transferring groups other than amino-acyl groups"/>
    <property type="evidence" value="ECO:0007669"/>
    <property type="project" value="InterPro"/>
</dbReference>
<feature type="transmembrane region" description="Helical" evidence="1">
    <location>
        <begin position="455"/>
        <end position="478"/>
    </location>
</feature>
<keyword evidence="1" id="KW-0472">Membrane</keyword>
<dbReference type="Pfam" id="PF01757">
    <property type="entry name" value="Acyl_transf_3"/>
    <property type="match status" value="1"/>
</dbReference>
<gene>
    <name evidence="3" type="ORF">MMYC01_202793</name>
</gene>
<dbReference type="InterPro" id="IPR002656">
    <property type="entry name" value="Acyl_transf_3_dom"/>
</dbReference>
<dbReference type="VEuPathDB" id="FungiDB:MMYC01_202793"/>
<dbReference type="EMBL" id="LCTW02000043">
    <property type="protein sequence ID" value="KXX81086.1"/>
    <property type="molecule type" value="Genomic_DNA"/>
</dbReference>
<comment type="caution">
    <text evidence="3">The sequence shown here is derived from an EMBL/GenBank/DDBJ whole genome shotgun (WGS) entry which is preliminary data.</text>
</comment>
<protein>
    <recommendedName>
        <fullName evidence="2">Acyltransferase 3 domain-containing protein</fullName>
    </recommendedName>
</protein>
<dbReference type="Proteomes" id="UP000078237">
    <property type="component" value="Unassembled WGS sequence"/>
</dbReference>